<protein>
    <submittedName>
        <fullName evidence="3">UBX domain-containing protein</fullName>
    </submittedName>
</protein>
<organism evidence="2 3">
    <name type="scientific">Haemonchus contortus</name>
    <name type="common">Barber pole worm</name>
    <dbReference type="NCBI Taxonomy" id="6289"/>
    <lineage>
        <taxon>Eukaryota</taxon>
        <taxon>Metazoa</taxon>
        <taxon>Ecdysozoa</taxon>
        <taxon>Nematoda</taxon>
        <taxon>Chromadorea</taxon>
        <taxon>Rhabditida</taxon>
        <taxon>Rhabditina</taxon>
        <taxon>Rhabditomorpha</taxon>
        <taxon>Strongyloidea</taxon>
        <taxon>Trichostrongylidae</taxon>
        <taxon>Haemonchus</taxon>
    </lineage>
</organism>
<name>A0A7I4YYH3_HAECO</name>
<feature type="region of interest" description="Disordered" evidence="1">
    <location>
        <begin position="86"/>
        <end position="119"/>
    </location>
</feature>
<evidence type="ECO:0000313" key="3">
    <source>
        <dbReference type="WBParaSite" id="HCON_00157660-00001"/>
    </source>
</evidence>
<reference evidence="3" key="1">
    <citation type="submission" date="2020-12" db="UniProtKB">
        <authorList>
            <consortium name="WormBaseParasite"/>
        </authorList>
    </citation>
    <scope>IDENTIFICATION</scope>
    <source>
        <strain evidence="3">MHco3</strain>
    </source>
</reference>
<sequence>MSTGDGIDLTYLEEPPIAWPKSEWSQNKYQVTPSFKDHLPYFAGENARVKEVNMNCWPDYENNRSEYIVNVKWLDDDERAAERWRQLASLSSTSTSSSRVESYTTEMTTEATEPTVDDWLGSDEYEQENTSSLSGGDVGHGGTVPAYGSSMTDERFLNENRSAFHTTATSSGNTQNGFGDFAHEGFPEHPDLQSPVPAEMLSIRIIIIEKANSSIVRRKIDYEAASDECISSIYDVLEKNMPSLEKIQVYYSNKKIRRRTDLTKLPAGDRRQFCQLAGTQGSLVFVVAAPTVRIF</sequence>
<feature type="compositionally biased region" description="Low complexity" evidence="1">
    <location>
        <begin position="89"/>
        <end position="114"/>
    </location>
</feature>
<evidence type="ECO:0000313" key="2">
    <source>
        <dbReference type="Proteomes" id="UP000025227"/>
    </source>
</evidence>
<dbReference type="AlphaFoldDB" id="A0A7I4YYH3"/>
<accession>A0A7I4YYH3</accession>
<keyword evidence="2" id="KW-1185">Reference proteome</keyword>
<dbReference type="Proteomes" id="UP000025227">
    <property type="component" value="Unplaced"/>
</dbReference>
<dbReference type="WBParaSite" id="HCON_00157660-00001">
    <property type="protein sequence ID" value="HCON_00157660-00001"/>
    <property type="gene ID" value="HCON_00157660"/>
</dbReference>
<dbReference type="OMA" id="YLEEPPI"/>
<dbReference type="OrthoDB" id="5809034at2759"/>
<evidence type="ECO:0000256" key="1">
    <source>
        <dbReference type="SAM" id="MobiDB-lite"/>
    </source>
</evidence>
<proteinExistence type="predicted"/>